<keyword evidence="4" id="KW-1185">Reference proteome</keyword>
<dbReference type="Gene3D" id="2.60.120.560">
    <property type="entry name" value="Exo-inulinase, domain 1"/>
    <property type="match status" value="1"/>
</dbReference>
<dbReference type="AlphaFoldDB" id="A0A5C6E4B7"/>
<dbReference type="Pfam" id="PF06439">
    <property type="entry name" value="3keto-disac_hyd"/>
    <property type="match status" value="1"/>
</dbReference>
<dbReference type="EMBL" id="SJPV01000001">
    <property type="protein sequence ID" value="TWU42431.1"/>
    <property type="molecule type" value="Genomic_DNA"/>
</dbReference>
<accession>A0A5C6E4B7</accession>
<feature type="signal peptide" evidence="1">
    <location>
        <begin position="1"/>
        <end position="23"/>
    </location>
</feature>
<name>A0A5C6E4B7_9BACT</name>
<evidence type="ECO:0000313" key="3">
    <source>
        <dbReference type="EMBL" id="TWU42431.1"/>
    </source>
</evidence>
<feature type="domain" description="3-keto-alpha-glucoside-1,2-lyase/3-keto-2-hydroxy-glucal hydratase" evidence="2">
    <location>
        <begin position="28"/>
        <end position="221"/>
    </location>
</feature>
<comment type="caution">
    <text evidence="3">The sequence shown here is derived from an EMBL/GenBank/DDBJ whole genome shotgun (WGS) entry which is preliminary data.</text>
</comment>
<dbReference type="RefSeq" id="WP_146524501.1">
    <property type="nucleotide sequence ID" value="NZ_SJPV01000001.1"/>
</dbReference>
<evidence type="ECO:0000313" key="4">
    <source>
        <dbReference type="Proteomes" id="UP000319143"/>
    </source>
</evidence>
<gene>
    <name evidence="3" type="ORF">Poly41_07280</name>
</gene>
<keyword evidence="1" id="KW-0732">Signal</keyword>
<dbReference type="InterPro" id="IPR010496">
    <property type="entry name" value="AL/BT2_dom"/>
</dbReference>
<dbReference type="OrthoDB" id="259356at2"/>
<dbReference type="GO" id="GO:0016787">
    <property type="term" value="F:hydrolase activity"/>
    <property type="evidence" value="ECO:0007669"/>
    <property type="project" value="InterPro"/>
</dbReference>
<feature type="chain" id="PRO_5022765565" description="3-keto-alpha-glucoside-1,2-lyase/3-keto-2-hydroxy-glucal hydratase domain-containing protein" evidence="1">
    <location>
        <begin position="24"/>
        <end position="226"/>
    </location>
</feature>
<reference evidence="3 4" key="1">
    <citation type="submission" date="2019-02" db="EMBL/GenBank/DDBJ databases">
        <title>Deep-cultivation of Planctomycetes and their phenomic and genomic characterization uncovers novel biology.</title>
        <authorList>
            <person name="Wiegand S."/>
            <person name="Jogler M."/>
            <person name="Boedeker C."/>
            <person name="Pinto D."/>
            <person name="Vollmers J."/>
            <person name="Rivas-Marin E."/>
            <person name="Kohn T."/>
            <person name="Peeters S.H."/>
            <person name="Heuer A."/>
            <person name="Rast P."/>
            <person name="Oberbeckmann S."/>
            <person name="Bunk B."/>
            <person name="Jeske O."/>
            <person name="Meyerdierks A."/>
            <person name="Storesund J.E."/>
            <person name="Kallscheuer N."/>
            <person name="Luecker S."/>
            <person name="Lage O.M."/>
            <person name="Pohl T."/>
            <person name="Merkel B.J."/>
            <person name="Hornburger P."/>
            <person name="Mueller R.-W."/>
            <person name="Bruemmer F."/>
            <person name="Labrenz M."/>
            <person name="Spormann A.M."/>
            <person name="Op Den Camp H."/>
            <person name="Overmann J."/>
            <person name="Amann R."/>
            <person name="Jetten M.S.M."/>
            <person name="Mascher T."/>
            <person name="Medema M.H."/>
            <person name="Devos D.P."/>
            <person name="Kaster A.-K."/>
            <person name="Ovreas L."/>
            <person name="Rohde M."/>
            <person name="Galperin M.Y."/>
            <person name="Jogler C."/>
        </authorList>
    </citation>
    <scope>NUCLEOTIDE SEQUENCE [LARGE SCALE GENOMIC DNA]</scope>
    <source>
        <strain evidence="3 4">Poly41</strain>
    </source>
</reference>
<dbReference type="Proteomes" id="UP000319143">
    <property type="component" value="Unassembled WGS sequence"/>
</dbReference>
<evidence type="ECO:0000256" key="1">
    <source>
        <dbReference type="SAM" id="SignalP"/>
    </source>
</evidence>
<evidence type="ECO:0000259" key="2">
    <source>
        <dbReference type="Pfam" id="PF06439"/>
    </source>
</evidence>
<organism evidence="3 4">
    <name type="scientific">Novipirellula artificiosorum</name>
    <dbReference type="NCBI Taxonomy" id="2528016"/>
    <lineage>
        <taxon>Bacteria</taxon>
        <taxon>Pseudomonadati</taxon>
        <taxon>Planctomycetota</taxon>
        <taxon>Planctomycetia</taxon>
        <taxon>Pirellulales</taxon>
        <taxon>Pirellulaceae</taxon>
        <taxon>Novipirellula</taxon>
    </lineage>
</organism>
<sequence precursor="true">MNATARLIALLAFTSFLGSITLADDAKAIRLFDGKSLDGWVGHDVGPDATTEDIWSVADGILVCQGNPMGYLHTKEKFTNFKLRVDWRWPEGSEGGNSGVLMRMTGEPPSILTRCVEAQLQSGSAGDIWGFYGFQLKGDAARAKKVENHKVLGNFIGVSAIKHPEKTIGQWNTYEITFNQGKLTIVINGELANEATDCEVVPGFVGLQSEGAEIHFRNVELTKLPD</sequence>
<proteinExistence type="predicted"/>
<protein>
    <recommendedName>
        <fullName evidence="2">3-keto-alpha-glucoside-1,2-lyase/3-keto-2-hydroxy-glucal hydratase domain-containing protein</fullName>
    </recommendedName>
</protein>